<evidence type="ECO:0000313" key="3">
    <source>
        <dbReference type="EMBL" id="MEQ5841819.1"/>
    </source>
</evidence>
<evidence type="ECO:0000256" key="1">
    <source>
        <dbReference type="ARBA" id="ARBA00022801"/>
    </source>
</evidence>
<dbReference type="PRINTS" id="PR00412">
    <property type="entry name" value="EPOXHYDRLASE"/>
</dbReference>
<dbReference type="RefSeq" id="WP_349543779.1">
    <property type="nucleotide sequence ID" value="NZ_JAOALG010000002.1"/>
</dbReference>
<dbReference type="Proteomes" id="UP001469089">
    <property type="component" value="Unassembled WGS sequence"/>
</dbReference>
<dbReference type="Pfam" id="PF00561">
    <property type="entry name" value="Abhydrolase_1"/>
    <property type="match status" value="1"/>
</dbReference>
<dbReference type="EMBL" id="JAOALG010000002">
    <property type="protein sequence ID" value="MEQ5841819.1"/>
    <property type="molecule type" value="Genomic_DNA"/>
</dbReference>
<reference evidence="3 4" key="1">
    <citation type="journal article" date="2024" name="Chem. Sci.">
        <title>Discovery of a lagriamide polyketide by integrated genome mining, isotopic labeling, and untargeted metabolomics.</title>
        <authorList>
            <person name="Fergusson C.H."/>
            <person name="Saulog J."/>
            <person name="Paulo B.S."/>
            <person name="Wilson D.M."/>
            <person name="Liu D.Y."/>
            <person name="Morehouse N.J."/>
            <person name="Waterworth S."/>
            <person name="Barkei J."/>
            <person name="Gray C.A."/>
            <person name="Kwan J.C."/>
            <person name="Eustaquio A.S."/>
            <person name="Linington R.G."/>
        </authorList>
    </citation>
    <scope>NUCLEOTIDE SEQUENCE [LARGE SCALE GENOMIC DNA]</scope>
    <source>
        <strain evidence="3 4">RL17-338-BIF-B</strain>
    </source>
</reference>
<keyword evidence="4" id="KW-1185">Reference proteome</keyword>
<dbReference type="InterPro" id="IPR029058">
    <property type="entry name" value="AB_hydrolase_fold"/>
</dbReference>
<comment type="caution">
    <text evidence="3">The sequence shown here is derived from an EMBL/GenBank/DDBJ whole genome shotgun (WGS) entry which is preliminary data.</text>
</comment>
<sequence length="293" mass="32469">MFNDFQPVAVEVDGITIRAVRGGHGPALLLLHGHPQTHAIWHKVAPTLAQQFTVVAADLRGYGDSGKPPGLPDHSNYSKRRMAQDQVDLMRALGFDTFAVIGHDRGGRVAARMALDHPRIVERLVTLDVAPTLAMYEQTSFEFARAYWHWFFLVRPAPFPESLIRADADLYLKQTIGARSAGLKPFTSEAYAEYLRCLQDPATAHGICEDYRASIGIDLEHDRADLAAGRTIECPFVALWGADGVVGQCFDPLAEWRRWSRDVTGAALPCGHYIPEEAPDTLLERVLPFLQGL</sequence>
<dbReference type="InterPro" id="IPR000639">
    <property type="entry name" value="Epox_hydrolase-like"/>
</dbReference>
<organism evidence="3 4">
    <name type="scientific">Paraburkholderia acidicola</name>
    <dbReference type="NCBI Taxonomy" id="1912599"/>
    <lineage>
        <taxon>Bacteria</taxon>
        <taxon>Pseudomonadati</taxon>
        <taxon>Pseudomonadota</taxon>
        <taxon>Betaproteobacteria</taxon>
        <taxon>Burkholderiales</taxon>
        <taxon>Burkholderiaceae</taxon>
        <taxon>Paraburkholderia</taxon>
    </lineage>
</organism>
<evidence type="ECO:0000259" key="2">
    <source>
        <dbReference type="Pfam" id="PF00561"/>
    </source>
</evidence>
<dbReference type="PANTHER" id="PTHR43329">
    <property type="entry name" value="EPOXIDE HYDROLASE"/>
    <property type="match status" value="1"/>
</dbReference>
<gene>
    <name evidence="3" type="ORF">N0A02_20500</name>
</gene>
<dbReference type="Gene3D" id="3.40.50.1820">
    <property type="entry name" value="alpha/beta hydrolase"/>
    <property type="match status" value="1"/>
</dbReference>
<dbReference type="GO" id="GO:0016787">
    <property type="term" value="F:hydrolase activity"/>
    <property type="evidence" value="ECO:0007669"/>
    <property type="project" value="UniProtKB-KW"/>
</dbReference>
<accession>A0ABV1LR90</accession>
<evidence type="ECO:0000313" key="4">
    <source>
        <dbReference type="Proteomes" id="UP001469089"/>
    </source>
</evidence>
<proteinExistence type="predicted"/>
<keyword evidence="1 3" id="KW-0378">Hydrolase</keyword>
<dbReference type="SUPFAM" id="SSF53474">
    <property type="entry name" value="alpha/beta-Hydrolases"/>
    <property type="match status" value="1"/>
</dbReference>
<protein>
    <submittedName>
        <fullName evidence="3">Alpha/beta hydrolase</fullName>
    </submittedName>
</protein>
<feature type="domain" description="AB hydrolase-1" evidence="2">
    <location>
        <begin position="26"/>
        <end position="160"/>
    </location>
</feature>
<name>A0ABV1LR90_9BURK</name>
<dbReference type="PRINTS" id="PR00111">
    <property type="entry name" value="ABHYDROLASE"/>
</dbReference>
<dbReference type="InterPro" id="IPR000073">
    <property type="entry name" value="AB_hydrolase_1"/>
</dbReference>